<dbReference type="CDD" id="cd04242">
    <property type="entry name" value="AAK_G5K_ProB"/>
    <property type="match status" value="1"/>
</dbReference>
<evidence type="ECO:0000256" key="9">
    <source>
        <dbReference type="SAM" id="MobiDB-lite"/>
    </source>
</evidence>
<feature type="binding site" evidence="8">
    <location>
        <position position="56"/>
    </location>
    <ligand>
        <name>ATP</name>
        <dbReference type="ChEBI" id="CHEBI:30616"/>
    </ligand>
</feature>
<dbReference type="InterPro" id="IPR041739">
    <property type="entry name" value="G5K_ProB"/>
</dbReference>
<dbReference type="InterPro" id="IPR011529">
    <property type="entry name" value="Glu_5kinase"/>
</dbReference>
<feature type="binding site" evidence="8">
    <location>
        <begin position="263"/>
        <end position="269"/>
    </location>
    <ligand>
        <name>ATP</name>
        <dbReference type="ChEBI" id="CHEBI:30616"/>
    </ligand>
</feature>
<feature type="binding site" evidence="8">
    <location>
        <position position="102"/>
    </location>
    <ligand>
        <name>substrate</name>
    </ligand>
</feature>
<dbReference type="InterPro" id="IPR036393">
    <property type="entry name" value="AceGlu_kinase-like_sf"/>
</dbReference>
<dbReference type="Gene3D" id="3.40.1160.10">
    <property type="entry name" value="Acetylglutamate kinase-like"/>
    <property type="match status" value="1"/>
</dbReference>
<evidence type="ECO:0000256" key="6">
    <source>
        <dbReference type="ARBA" id="ARBA00022777"/>
    </source>
</evidence>
<evidence type="ECO:0000256" key="4">
    <source>
        <dbReference type="ARBA" id="ARBA00022679"/>
    </source>
</evidence>
<proteinExistence type="inferred from homology"/>
<dbReference type="Gene3D" id="2.30.130.10">
    <property type="entry name" value="PUA domain"/>
    <property type="match status" value="1"/>
</dbReference>
<dbReference type="InterPro" id="IPR015947">
    <property type="entry name" value="PUA-like_sf"/>
</dbReference>
<dbReference type="Proteomes" id="UP001156398">
    <property type="component" value="Unassembled WGS sequence"/>
</dbReference>
<dbReference type="PRINTS" id="PR00474">
    <property type="entry name" value="GLU5KINASE"/>
</dbReference>
<dbReference type="PIRSF" id="PIRSF000729">
    <property type="entry name" value="GK"/>
    <property type="match status" value="1"/>
</dbReference>
<dbReference type="InterPro" id="IPR019797">
    <property type="entry name" value="Glutamate_5-kinase_CS"/>
</dbReference>
<gene>
    <name evidence="8 11" type="primary">proB</name>
    <name evidence="11" type="ORF">POF43_019005</name>
</gene>
<feature type="region of interest" description="Disordered" evidence="9">
    <location>
        <begin position="1"/>
        <end position="43"/>
    </location>
</feature>
<keyword evidence="5 8" id="KW-0547">Nucleotide-binding</keyword>
<evidence type="ECO:0000313" key="12">
    <source>
        <dbReference type="Proteomes" id="UP001156398"/>
    </source>
</evidence>
<dbReference type="PROSITE" id="PS50890">
    <property type="entry name" value="PUA"/>
    <property type="match status" value="1"/>
</dbReference>
<dbReference type="RefSeq" id="WP_282704657.1">
    <property type="nucleotide sequence ID" value="NZ_JAAGKO020000027.1"/>
</dbReference>
<dbReference type="InterPro" id="IPR036974">
    <property type="entry name" value="PUA_sf"/>
</dbReference>
<comment type="function">
    <text evidence="8">Catalyzes the transfer of a phosphate group to glutamate to form L-glutamate 5-phosphate.</text>
</comment>
<dbReference type="InterPro" id="IPR002478">
    <property type="entry name" value="PUA"/>
</dbReference>
<name>A0ABT6W206_9ACTN</name>
<dbReference type="EMBL" id="JAAGKO020000027">
    <property type="protein sequence ID" value="MDI5964786.1"/>
    <property type="molecule type" value="Genomic_DNA"/>
</dbReference>
<comment type="pathway">
    <text evidence="8">Amino-acid biosynthesis; L-proline biosynthesis; L-glutamate 5-semialdehyde from L-glutamate: step 1/2.</text>
</comment>
<dbReference type="PANTHER" id="PTHR43654">
    <property type="entry name" value="GLUTAMATE 5-KINASE"/>
    <property type="match status" value="1"/>
</dbReference>
<dbReference type="InterPro" id="IPR001057">
    <property type="entry name" value="Glu/AcGlu_kinase"/>
</dbReference>
<keyword evidence="6 8" id="KW-0418">Kinase</keyword>
<accession>A0ABT6W206</accession>
<dbReference type="GO" id="GO:0004349">
    <property type="term" value="F:glutamate 5-kinase activity"/>
    <property type="evidence" value="ECO:0007669"/>
    <property type="project" value="UniProtKB-EC"/>
</dbReference>
<protein>
    <recommendedName>
        <fullName evidence="8">Glutamate 5-kinase</fullName>
        <ecNumber evidence="8">2.7.2.11</ecNumber>
    </recommendedName>
    <alternativeName>
        <fullName evidence="8">Gamma-glutamyl kinase</fullName>
        <shortName evidence="8">GK</shortName>
    </alternativeName>
</protein>
<comment type="catalytic activity">
    <reaction evidence="8">
        <text>L-glutamate + ATP = L-glutamyl 5-phosphate + ADP</text>
        <dbReference type="Rhea" id="RHEA:14877"/>
        <dbReference type="ChEBI" id="CHEBI:29985"/>
        <dbReference type="ChEBI" id="CHEBI:30616"/>
        <dbReference type="ChEBI" id="CHEBI:58274"/>
        <dbReference type="ChEBI" id="CHEBI:456216"/>
        <dbReference type="EC" id="2.7.2.11"/>
    </reaction>
</comment>
<reference evidence="11 12" key="1">
    <citation type="submission" date="2023-05" db="EMBL/GenBank/DDBJ databases">
        <title>Streptantibioticus silvisoli sp. nov., acidotolerant actinomycetes 1 from pine litter.</title>
        <authorList>
            <person name="Swiecimska M."/>
            <person name="Golinska P."/>
            <person name="Sangal V."/>
            <person name="Wachnowicz B."/>
            <person name="Goodfellow M."/>
        </authorList>
    </citation>
    <scope>NUCLEOTIDE SEQUENCE [LARGE SCALE GENOMIC DNA]</scope>
    <source>
        <strain evidence="11 12">SL54</strain>
    </source>
</reference>
<keyword evidence="7 8" id="KW-0067">ATP-binding</keyword>
<evidence type="ECO:0000256" key="5">
    <source>
        <dbReference type="ARBA" id="ARBA00022741"/>
    </source>
</evidence>
<dbReference type="EC" id="2.7.2.11" evidence="8"/>
<dbReference type="Pfam" id="PF00696">
    <property type="entry name" value="AA_kinase"/>
    <property type="match status" value="1"/>
</dbReference>
<feature type="domain" description="PUA" evidence="10">
    <location>
        <begin position="326"/>
        <end position="405"/>
    </location>
</feature>
<feature type="compositionally biased region" description="Low complexity" evidence="9">
    <location>
        <begin position="23"/>
        <end position="32"/>
    </location>
</feature>
<evidence type="ECO:0000256" key="1">
    <source>
        <dbReference type="ARBA" id="ARBA00022490"/>
    </source>
</evidence>
<evidence type="ECO:0000256" key="2">
    <source>
        <dbReference type="ARBA" id="ARBA00022605"/>
    </source>
</evidence>
<evidence type="ECO:0000313" key="11">
    <source>
        <dbReference type="EMBL" id="MDI5964786.1"/>
    </source>
</evidence>
<keyword evidence="12" id="KW-1185">Reference proteome</keyword>
<evidence type="ECO:0000256" key="3">
    <source>
        <dbReference type="ARBA" id="ARBA00022650"/>
    </source>
</evidence>
<keyword evidence="1 8" id="KW-0963">Cytoplasm</keyword>
<keyword evidence="2 8" id="KW-0028">Amino-acid biosynthesis</keyword>
<keyword evidence="4 8" id="KW-0808">Transferase</keyword>
<dbReference type="CDD" id="cd21157">
    <property type="entry name" value="PUA_G5K"/>
    <property type="match status" value="1"/>
</dbReference>
<feature type="binding site" evidence="8">
    <location>
        <position position="189"/>
    </location>
    <ligand>
        <name>substrate</name>
    </ligand>
</feature>
<dbReference type="PROSITE" id="PS00902">
    <property type="entry name" value="GLUTAMATE_5_KINASE"/>
    <property type="match status" value="1"/>
</dbReference>
<organism evidence="11 12">
    <name type="scientific">Streptantibioticus silvisoli</name>
    <dbReference type="NCBI Taxonomy" id="2705255"/>
    <lineage>
        <taxon>Bacteria</taxon>
        <taxon>Bacillati</taxon>
        <taxon>Actinomycetota</taxon>
        <taxon>Actinomycetes</taxon>
        <taxon>Kitasatosporales</taxon>
        <taxon>Streptomycetaceae</taxon>
        <taxon>Streptantibioticus</taxon>
    </lineage>
</organism>
<evidence type="ECO:0000256" key="8">
    <source>
        <dbReference type="HAMAP-Rule" id="MF_00456"/>
    </source>
</evidence>
<feature type="compositionally biased region" description="Basic and acidic residues" evidence="9">
    <location>
        <begin position="1"/>
        <end position="11"/>
    </location>
</feature>
<dbReference type="HAMAP" id="MF_00456">
    <property type="entry name" value="ProB"/>
    <property type="match status" value="1"/>
</dbReference>
<dbReference type="Pfam" id="PF01472">
    <property type="entry name" value="PUA"/>
    <property type="match status" value="1"/>
</dbReference>
<feature type="binding site" evidence="8">
    <location>
        <position position="201"/>
    </location>
    <ligand>
        <name>substrate</name>
    </ligand>
</feature>
<evidence type="ECO:0000256" key="7">
    <source>
        <dbReference type="ARBA" id="ARBA00022840"/>
    </source>
</evidence>
<comment type="caution">
    <text evidence="11">The sequence shown here is derived from an EMBL/GenBank/DDBJ whole genome shotgun (WGS) entry which is preliminary data.</text>
</comment>
<feature type="compositionally biased region" description="Gly residues" evidence="9">
    <location>
        <begin position="13"/>
        <end position="22"/>
    </location>
</feature>
<dbReference type="PANTHER" id="PTHR43654:SF1">
    <property type="entry name" value="ISOPENTENYL PHOSPHATE KINASE"/>
    <property type="match status" value="1"/>
</dbReference>
<dbReference type="InterPro" id="IPR005715">
    <property type="entry name" value="Glu_5kinase/COase_Synthase"/>
</dbReference>
<dbReference type="NCBIfam" id="TIGR01027">
    <property type="entry name" value="proB"/>
    <property type="match status" value="1"/>
</dbReference>
<keyword evidence="3 8" id="KW-0641">Proline biosynthesis</keyword>
<evidence type="ECO:0000259" key="10">
    <source>
        <dbReference type="SMART" id="SM00359"/>
    </source>
</evidence>
<dbReference type="SUPFAM" id="SSF88697">
    <property type="entry name" value="PUA domain-like"/>
    <property type="match status" value="1"/>
</dbReference>
<comment type="subcellular location">
    <subcellularLocation>
        <location evidence="8">Cytoplasm</location>
    </subcellularLocation>
</comment>
<dbReference type="InterPro" id="IPR001048">
    <property type="entry name" value="Asp/Glu/Uridylate_kinase"/>
</dbReference>
<dbReference type="SUPFAM" id="SSF53633">
    <property type="entry name" value="Carbamate kinase-like"/>
    <property type="match status" value="1"/>
</dbReference>
<dbReference type="SMART" id="SM00359">
    <property type="entry name" value="PUA"/>
    <property type="match status" value="1"/>
</dbReference>
<sequence length="418" mass="43093">MGTEAGKRREVGGVPGVAGGYQDGVDGRSTSDGTGGATGAGGLREDVTGARRIVVKVGSSSLTTALGGLDADRVDALVDVLAKAGGIGREPSLAREIVLVSSGAIAAGLAPLGLSRRPRDLARQQAAASVGQGLLVARYTASFARYGVRVGQVLLTSDDISRRTHYRNAFRTLDKLLAMGALPIVNENDTVATDEIRFGDNDRLAALVAHLVHADLLVLLSDVDGLYDGDPRRPGARRIAEVAGPADLEGVETGSAGRAGVGTGGMVTKVEAAGIAAAAGIPVVLTSAVHAADALAGRPTGTLFRRTGKRSADRLLWLAHASTPRGALRLDAGAVRAVVERRTSLLPAGLTGVEGRFTAGDPVDLLDERGNAVARGLVNYDAAELPRLLGRSTRDLAAELGPAYEREVVHRDDLVVLR</sequence>
<comment type="similarity">
    <text evidence="8">Belongs to the glutamate 5-kinase family.</text>
</comment>
<feature type="compositionally biased region" description="Gly residues" evidence="9">
    <location>
        <begin position="33"/>
        <end position="42"/>
    </location>
</feature>
<feature type="binding site" evidence="8">
    <location>
        <begin position="221"/>
        <end position="222"/>
    </location>
    <ligand>
        <name>ATP</name>
        <dbReference type="ChEBI" id="CHEBI:30616"/>
    </ligand>
</feature>